<dbReference type="PANTHER" id="PTHR24221">
    <property type="entry name" value="ATP-BINDING CASSETTE SUB-FAMILY B"/>
    <property type="match status" value="1"/>
</dbReference>
<dbReference type="GO" id="GO:0034040">
    <property type="term" value="F:ATPase-coupled lipid transmembrane transporter activity"/>
    <property type="evidence" value="ECO:0007669"/>
    <property type="project" value="TreeGrafter"/>
</dbReference>
<keyword evidence="5" id="KW-0547">Nucleotide-binding</keyword>
<keyword evidence="2" id="KW-0813">Transport</keyword>
<feature type="transmembrane region" description="Helical" evidence="10">
    <location>
        <begin position="40"/>
        <end position="63"/>
    </location>
</feature>
<evidence type="ECO:0000256" key="3">
    <source>
        <dbReference type="ARBA" id="ARBA00022475"/>
    </source>
</evidence>
<keyword evidence="6 13" id="KW-0067">ATP-binding</keyword>
<evidence type="ECO:0000256" key="2">
    <source>
        <dbReference type="ARBA" id="ARBA00022448"/>
    </source>
</evidence>
<dbReference type="GO" id="GO:0005524">
    <property type="term" value="F:ATP binding"/>
    <property type="evidence" value="ECO:0007669"/>
    <property type="project" value="UniProtKB-KW"/>
</dbReference>
<proteinExistence type="inferred from homology"/>
<evidence type="ECO:0000313" key="13">
    <source>
        <dbReference type="EMBL" id="RBP71201.1"/>
    </source>
</evidence>
<dbReference type="PANTHER" id="PTHR24221:SF654">
    <property type="entry name" value="ATP-BINDING CASSETTE SUB-FAMILY B MEMBER 6"/>
    <property type="match status" value="1"/>
</dbReference>
<dbReference type="Pfam" id="PF00664">
    <property type="entry name" value="ABC_membrane"/>
    <property type="match status" value="1"/>
</dbReference>
<feature type="transmembrane region" description="Helical" evidence="10">
    <location>
        <begin position="118"/>
        <end position="138"/>
    </location>
</feature>
<reference evidence="13 14" key="1">
    <citation type="submission" date="2018-06" db="EMBL/GenBank/DDBJ databases">
        <title>Freshwater and sediment microbial communities from various areas in North America, analyzing microbe dynamics in response to fracking.</title>
        <authorList>
            <person name="Lamendella R."/>
        </authorList>
    </citation>
    <scope>NUCLEOTIDE SEQUENCE [LARGE SCALE GENOMIC DNA]</scope>
    <source>
        <strain evidence="13 14">3b_TX</strain>
    </source>
</reference>
<protein>
    <submittedName>
        <fullName evidence="13">ATP-binding cassette subfamily B protein</fullName>
    </submittedName>
</protein>
<keyword evidence="4 10" id="KW-0812">Transmembrane</keyword>
<evidence type="ECO:0000256" key="6">
    <source>
        <dbReference type="ARBA" id="ARBA00022840"/>
    </source>
</evidence>
<feature type="domain" description="ABC transporter" evidence="11">
    <location>
        <begin position="316"/>
        <end position="550"/>
    </location>
</feature>
<gene>
    <name evidence="13" type="ORF">DFO65_10644</name>
</gene>
<sequence>MRAGSTPRRRLLLCLVAAVSAAGAEVLALGAVGDLISSPTAPTVTALLLWVLTWVLCSGVAVWSGRSCGYGLSAALHDALAAHLLRLPLLWFGRRRHGEISRLFGADVMAVMSIPAHLLVPATRSVLVTCGIIVLLLGKDVPTGLIALAWLPVLTVLQLWSARRAATGDAALAHARRESADRVIEFVDAQRTLRLLPDTGHAAEILRESVAEVSERTEAQVESVVRVLGVFGLAVQLMFVTVAGSGLLRGDWSDPGQAVVIVLGAGTMAAVLQSGAGLAATIRAALGSWSAIRSFLALPPLPEPESPRHTDGQGDILVEGLTVESAGMDPVLADLSFHVPPGSLTVVLGASGSGKSTLLRMLARFADPDSGRVLIDGVDCRELGSAGVHDRVSMVFQDVELFAGDLRDNIRLGRPEADSEEVDSVVALAGLDETIGELPEGLGTTVGDHGAGLSGGQRQRLSFARALLADTPILLLDEPASSLDAHHGTILETTIAGLRGHRTVVLVTHRVESAQAADQILVLDGGRIVERGRHEDLLTRDGPYSRLCAAAMTDHTAPKPTMESTP</sequence>
<dbReference type="Proteomes" id="UP000253509">
    <property type="component" value="Unassembled WGS sequence"/>
</dbReference>
<dbReference type="InterPro" id="IPR003439">
    <property type="entry name" value="ABC_transporter-like_ATP-bd"/>
</dbReference>
<evidence type="ECO:0000313" key="14">
    <source>
        <dbReference type="Proteomes" id="UP000253509"/>
    </source>
</evidence>
<dbReference type="InterPro" id="IPR027417">
    <property type="entry name" value="P-loop_NTPase"/>
</dbReference>
<comment type="caution">
    <text evidence="13">The sequence shown here is derived from an EMBL/GenBank/DDBJ whole genome shotgun (WGS) entry which is preliminary data.</text>
</comment>
<dbReference type="InterPro" id="IPR036640">
    <property type="entry name" value="ABC1_TM_sf"/>
</dbReference>
<dbReference type="Gene3D" id="1.20.1560.10">
    <property type="entry name" value="ABC transporter type 1, transmembrane domain"/>
    <property type="match status" value="1"/>
</dbReference>
<keyword evidence="14" id="KW-1185">Reference proteome</keyword>
<evidence type="ECO:0000256" key="5">
    <source>
        <dbReference type="ARBA" id="ARBA00022741"/>
    </source>
</evidence>
<evidence type="ECO:0000256" key="10">
    <source>
        <dbReference type="SAM" id="Phobius"/>
    </source>
</evidence>
<dbReference type="SUPFAM" id="SSF90123">
    <property type="entry name" value="ABC transporter transmembrane region"/>
    <property type="match status" value="1"/>
</dbReference>
<dbReference type="SMART" id="SM00382">
    <property type="entry name" value="AAA"/>
    <property type="match status" value="1"/>
</dbReference>
<dbReference type="PROSITE" id="PS50929">
    <property type="entry name" value="ABC_TM1F"/>
    <property type="match status" value="1"/>
</dbReference>
<dbReference type="GO" id="GO:0016887">
    <property type="term" value="F:ATP hydrolysis activity"/>
    <property type="evidence" value="ECO:0007669"/>
    <property type="project" value="InterPro"/>
</dbReference>
<dbReference type="InterPro" id="IPR017871">
    <property type="entry name" value="ABC_transporter-like_CS"/>
</dbReference>
<evidence type="ECO:0000256" key="9">
    <source>
        <dbReference type="ARBA" id="ARBA00061644"/>
    </source>
</evidence>
<dbReference type="InterPro" id="IPR011527">
    <property type="entry name" value="ABC1_TM_dom"/>
</dbReference>
<dbReference type="FunFam" id="3.40.50.300:FF:000299">
    <property type="entry name" value="ABC transporter ATP-binding protein/permease"/>
    <property type="match status" value="1"/>
</dbReference>
<dbReference type="RefSeq" id="WP_113904303.1">
    <property type="nucleotide sequence ID" value="NZ_QNSB01000006.1"/>
</dbReference>
<dbReference type="InterPro" id="IPR039421">
    <property type="entry name" value="Type_1_exporter"/>
</dbReference>
<comment type="similarity">
    <text evidence="9">Belongs to the ABC transporter superfamily. Lipid exporter (TC 3.A.1.106) family.</text>
</comment>
<evidence type="ECO:0000256" key="1">
    <source>
        <dbReference type="ARBA" id="ARBA00004651"/>
    </source>
</evidence>
<evidence type="ECO:0000256" key="8">
    <source>
        <dbReference type="ARBA" id="ARBA00023136"/>
    </source>
</evidence>
<dbReference type="Pfam" id="PF00005">
    <property type="entry name" value="ABC_tran"/>
    <property type="match status" value="1"/>
</dbReference>
<dbReference type="PROSITE" id="PS00211">
    <property type="entry name" value="ABC_TRANSPORTER_1"/>
    <property type="match status" value="1"/>
</dbReference>
<feature type="transmembrane region" description="Helical" evidence="10">
    <location>
        <begin position="260"/>
        <end position="286"/>
    </location>
</feature>
<dbReference type="EMBL" id="QNSB01000006">
    <property type="protein sequence ID" value="RBP71201.1"/>
    <property type="molecule type" value="Genomic_DNA"/>
</dbReference>
<dbReference type="AlphaFoldDB" id="A0A366IHA4"/>
<dbReference type="Gene3D" id="3.40.50.300">
    <property type="entry name" value="P-loop containing nucleotide triphosphate hydrolases"/>
    <property type="match status" value="1"/>
</dbReference>
<dbReference type="InterPro" id="IPR003593">
    <property type="entry name" value="AAA+_ATPase"/>
</dbReference>
<feature type="transmembrane region" description="Helical" evidence="10">
    <location>
        <begin position="224"/>
        <end position="248"/>
    </location>
</feature>
<feature type="domain" description="ABC transmembrane type-1" evidence="12">
    <location>
        <begin position="12"/>
        <end position="294"/>
    </location>
</feature>
<accession>A0A366IHA4</accession>
<keyword evidence="8 10" id="KW-0472">Membrane</keyword>
<organism evidence="13 14">
    <name type="scientific">Brevibacterium celere</name>
    <dbReference type="NCBI Taxonomy" id="225845"/>
    <lineage>
        <taxon>Bacteria</taxon>
        <taxon>Bacillati</taxon>
        <taxon>Actinomycetota</taxon>
        <taxon>Actinomycetes</taxon>
        <taxon>Micrococcales</taxon>
        <taxon>Brevibacteriaceae</taxon>
        <taxon>Brevibacterium</taxon>
    </lineage>
</organism>
<dbReference type="PROSITE" id="PS50893">
    <property type="entry name" value="ABC_TRANSPORTER_2"/>
    <property type="match status" value="1"/>
</dbReference>
<evidence type="ECO:0000259" key="11">
    <source>
        <dbReference type="PROSITE" id="PS50893"/>
    </source>
</evidence>
<dbReference type="SUPFAM" id="SSF52540">
    <property type="entry name" value="P-loop containing nucleoside triphosphate hydrolases"/>
    <property type="match status" value="1"/>
</dbReference>
<evidence type="ECO:0000256" key="7">
    <source>
        <dbReference type="ARBA" id="ARBA00022989"/>
    </source>
</evidence>
<dbReference type="GO" id="GO:0005886">
    <property type="term" value="C:plasma membrane"/>
    <property type="evidence" value="ECO:0007669"/>
    <property type="project" value="UniProtKB-SubCell"/>
</dbReference>
<feature type="transmembrane region" description="Helical" evidence="10">
    <location>
        <begin position="144"/>
        <end position="162"/>
    </location>
</feature>
<comment type="subcellular location">
    <subcellularLocation>
        <location evidence="1">Cell membrane</location>
        <topology evidence="1">Multi-pass membrane protein</topology>
    </subcellularLocation>
</comment>
<evidence type="ECO:0000256" key="4">
    <source>
        <dbReference type="ARBA" id="ARBA00022692"/>
    </source>
</evidence>
<name>A0A366IHA4_9MICO</name>
<evidence type="ECO:0000259" key="12">
    <source>
        <dbReference type="PROSITE" id="PS50929"/>
    </source>
</evidence>
<keyword evidence="3" id="KW-1003">Cell membrane</keyword>
<dbReference type="GO" id="GO:0140359">
    <property type="term" value="F:ABC-type transporter activity"/>
    <property type="evidence" value="ECO:0007669"/>
    <property type="project" value="InterPro"/>
</dbReference>
<keyword evidence="7 10" id="KW-1133">Transmembrane helix</keyword>